<dbReference type="GO" id="GO:0005886">
    <property type="term" value="C:plasma membrane"/>
    <property type="evidence" value="ECO:0007669"/>
    <property type="project" value="UniProtKB-SubCell"/>
</dbReference>
<feature type="transmembrane region" description="Helical" evidence="1">
    <location>
        <begin position="189"/>
        <end position="212"/>
    </location>
</feature>
<evidence type="ECO:0000256" key="1">
    <source>
        <dbReference type="SAM" id="Phobius"/>
    </source>
</evidence>
<evidence type="ECO:0000313" key="3">
    <source>
        <dbReference type="Proteomes" id="UP000515472"/>
    </source>
</evidence>
<feature type="transmembrane region" description="Helical" evidence="1">
    <location>
        <begin position="153"/>
        <end position="177"/>
    </location>
</feature>
<gene>
    <name evidence="2" type="ORF">GEOBRER4_n1247</name>
</gene>
<accession>A0A6S6LZL4</accession>
<keyword evidence="1" id="KW-1133">Transmembrane helix</keyword>
<dbReference type="KEGG" id="gbn:GEOBRER4_12000"/>
<dbReference type="Proteomes" id="UP000515472">
    <property type="component" value="Chromosome"/>
</dbReference>
<feature type="transmembrane region" description="Helical" evidence="1">
    <location>
        <begin position="272"/>
        <end position="293"/>
    </location>
</feature>
<feature type="transmembrane region" description="Helical" evidence="1">
    <location>
        <begin position="305"/>
        <end position="322"/>
    </location>
</feature>
<feature type="transmembrane region" description="Helical" evidence="1">
    <location>
        <begin position="374"/>
        <end position="393"/>
    </location>
</feature>
<keyword evidence="1" id="KW-0812">Transmembrane</keyword>
<protein>
    <recommendedName>
        <fullName evidence="4">DUF2029 domain-containing protein</fullName>
    </recommendedName>
</protein>
<feature type="transmembrane region" description="Helical" evidence="1">
    <location>
        <begin position="218"/>
        <end position="236"/>
    </location>
</feature>
<sequence length="405" mass="43184">MVLAFVLYRGEQRPYAWSPALILGVALILRLMFVLAPAQLSDDIYRYVWDGHNVLSGINPYAAAPAAVVPPAKLKPIHAAINHKEYTTIYPPAAQFVFAAGTALGGTVTGLKAFLVLIDLALCAMMILLLQKLDLPIWRAVLYAWNPLPVLEIAGSGHVDGAGMALFLAALLLLLSYGGRRTGAAGSGAVFAAAALVKLFPLVLGPVLILLAPRPRRPHFLAGFCGGFALLSVPFLPDLVRILDSLGAYAKNWEFAGFAFNVLRSATGSGSLARLALVALLLGCIAALTWRAAVAQDASPLATRARRALYTCYAVTMALLLTTPTLQPWYAVTLATLLPFAAGPAGIVFCWAVLLTYWVQLPYFILGQWIESGWVTAAVFMAPVTAWGMGKLLSSSRQVSLPAGR</sequence>
<keyword evidence="3" id="KW-1185">Reference proteome</keyword>
<dbReference type="GO" id="GO:0016758">
    <property type="term" value="F:hexosyltransferase activity"/>
    <property type="evidence" value="ECO:0007669"/>
    <property type="project" value="InterPro"/>
</dbReference>
<reference evidence="2 3" key="1">
    <citation type="submission" date="2020-06" db="EMBL/GenBank/DDBJ databases">
        <title>Interaction of electrochemicaly active bacteria, Geobacter bremensis R4 on different carbon anode.</title>
        <authorList>
            <person name="Meng L."/>
            <person name="Yoshida N."/>
        </authorList>
    </citation>
    <scope>NUCLEOTIDE SEQUENCE [LARGE SCALE GENOMIC DNA]</scope>
    <source>
        <strain evidence="2 3">R4</strain>
    </source>
</reference>
<dbReference type="EMBL" id="AP023213">
    <property type="protein sequence ID" value="BCG46450.1"/>
    <property type="molecule type" value="Genomic_DNA"/>
</dbReference>
<keyword evidence="1" id="KW-0472">Membrane</keyword>
<dbReference type="AlphaFoldDB" id="A0A6S6LZL4"/>
<feature type="transmembrane region" description="Helical" evidence="1">
    <location>
        <begin position="15"/>
        <end position="36"/>
    </location>
</feature>
<name>A0A6S6LZL4_9BACT</name>
<organism evidence="2 3">
    <name type="scientific">Citrifermentans bremense</name>
    <dbReference type="NCBI Taxonomy" id="60035"/>
    <lineage>
        <taxon>Bacteria</taxon>
        <taxon>Pseudomonadati</taxon>
        <taxon>Thermodesulfobacteriota</taxon>
        <taxon>Desulfuromonadia</taxon>
        <taxon>Geobacterales</taxon>
        <taxon>Geobacteraceae</taxon>
        <taxon>Citrifermentans</taxon>
    </lineage>
</organism>
<evidence type="ECO:0000313" key="2">
    <source>
        <dbReference type="EMBL" id="BCG46450.1"/>
    </source>
</evidence>
<dbReference type="Pfam" id="PF26314">
    <property type="entry name" value="MptA_B_family"/>
    <property type="match status" value="1"/>
</dbReference>
<proteinExistence type="predicted"/>
<feature type="transmembrane region" description="Helical" evidence="1">
    <location>
        <begin position="329"/>
        <end position="354"/>
    </location>
</feature>
<evidence type="ECO:0008006" key="4">
    <source>
        <dbReference type="Google" id="ProtNLM"/>
    </source>
</evidence>